<gene>
    <name evidence="4" type="ORF">CEY00_Acc04690</name>
</gene>
<dbReference type="STRING" id="1590841.A0A2R6RMY1"/>
<dbReference type="OrthoDB" id="1063785at2759"/>
<dbReference type="Gramene" id="PSS31394">
    <property type="protein sequence ID" value="PSS31394"/>
    <property type="gene ID" value="CEY00_Acc04690"/>
</dbReference>
<comment type="similarity">
    <text evidence="1 2">Belongs to the serpin family.</text>
</comment>
<keyword evidence="5" id="KW-1185">Reference proteome</keyword>
<evidence type="ECO:0000313" key="5">
    <source>
        <dbReference type="Proteomes" id="UP000241394"/>
    </source>
</evidence>
<evidence type="ECO:0000259" key="3">
    <source>
        <dbReference type="SMART" id="SM00093"/>
    </source>
</evidence>
<dbReference type="AlphaFoldDB" id="A0A2R6RMY1"/>
<dbReference type="PROSITE" id="PS00284">
    <property type="entry name" value="SERPIN"/>
    <property type="match status" value="1"/>
</dbReference>
<dbReference type="SMART" id="SM00093">
    <property type="entry name" value="SERPIN"/>
    <property type="match status" value="1"/>
</dbReference>
<dbReference type="EMBL" id="NKQK01000004">
    <property type="protein sequence ID" value="PSS31394.1"/>
    <property type="molecule type" value="Genomic_DNA"/>
</dbReference>
<protein>
    <submittedName>
        <fullName evidence="4">Serpin-ZX like</fullName>
    </submittedName>
</protein>
<dbReference type="Gene3D" id="2.30.39.10">
    <property type="entry name" value="Alpha-1-antitrypsin, domain 1"/>
    <property type="match status" value="1"/>
</dbReference>
<dbReference type="PANTHER" id="PTHR11461:SF211">
    <property type="entry name" value="GH10112P-RELATED"/>
    <property type="match status" value="1"/>
</dbReference>
<dbReference type="InterPro" id="IPR042185">
    <property type="entry name" value="Serpin_sf_2"/>
</dbReference>
<dbReference type="InterPro" id="IPR000215">
    <property type="entry name" value="Serpin_fam"/>
</dbReference>
<proteinExistence type="inferred from homology"/>
<dbReference type="GO" id="GO:0005615">
    <property type="term" value="C:extracellular space"/>
    <property type="evidence" value="ECO:0007669"/>
    <property type="project" value="InterPro"/>
</dbReference>
<reference evidence="4 5" key="1">
    <citation type="submission" date="2017-07" db="EMBL/GenBank/DDBJ databases">
        <title>An improved, manually edited Actinidia chinensis var. chinensis (kiwifruit) genome highlights the challenges associated with draft genomes and gene prediction in plants.</title>
        <authorList>
            <person name="Pilkington S."/>
            <person name="Crowhurst R."/>
            <person name="Hilario E."/>
            <person name="Nardozza S."/>
            <person name="Fraser L."/>
            <person name="Peng Y."/>
            <person name="Gunaseelan K."/>
            <person name="Simpson R."/>
            <person name="Tahir J."/>
            <person name="Deroles S."/>
            <person name="Templeton K."/>
            <person name="Luo Z."/>
            <person name="Davy M."/>
            <person name="Cheng C."/>
            <person name="Mcneilage M."/>
            <person name="Scaglione D."/>
            <person name="Liu Y."/>
            <person name="Zhang Q."/>
            <person name="Datson P."/>
            <person name="De Silva N."/>
            <person name="Gardiner S."/>
            <person name="Bassett H."/>
            <person name="Chagne D."/>
            <person name="Mccallum J."/>
            <person name="Dzierzon H."/>
            <person name="Deng C."/>
            <person name="Wang Y.-Y."/>
            <person name="Barron N."/>
            <person name="Manako K."/>
            <person name="Bowen J."/>
            <person name="Foster T."/>
            <person name="Erridge Z."/>
            <person name="Tiffin H."/>
            <person name="Waite C."/>
            <person name="Davies K."/>
            <person name="Grierson E."/>
            <person name="Laing W."/>
            <person name="Kirk R."/>
            <person name="Chen X."/>
            <person name="Wood M."/>
            <person name="Montefiori M."/>
            <person name="Brummell D."/>
            <person name="Schwinn K."/>
            <person name="Catanach A."/>
            <person name="Fullerton C."/>
            <person name="Li D."/>
            <person name="Meiyalaghan S."/>
            <person name="Nieuwenhuizen N."/>
            <person name="Read N."/>
            <person name="Prakash R."/>
            <person name="Hunter D."/>
            <person name="Zhang H."/>
            <person name="Mckenzie M."/>
            <person name="Knabel M."/>
            <person name="Harris A."/>
            <person name="Allan A."/>
            <person name="Chen A."/>
            <person name="Janssen B."/>
            <person name="Plunkett B."/>
            <person name="Dwamena C."/>
            <person name="Voogd C."/>
            <person name="Leif D."/>
            <person name="Lafferty D."/>
            <person name="Souleyre E."/>
            <person name="Varkonyi-Gasic E."/>
            <person name="Gambi F."/>
            <person name="Hanley J."/>
            <person name="Yao J.-L."/>
            <person name="Cheung J."/>
            <person name="David K."/>
            <person name="Warren B."/>
            <person name="Marsh K."/>
            <person name="Snowden K."/>
            <person name="Lin-Wang K."/>
            <person name="Brian L."/>
            <person name="Martinez-Sanchez M."/>
            <person name="Wang M."/>
            <person name="Ileperuma N."/>
            <person name="Macnee N."/>
            <person name="Campin R."/>
            <person name="Mcatee P."/>
            <person name="Drummond R."/>
            <person name="Espley R."/>
            <person name="Ireland H."/>
            <person name="Wu R."/>
            <person name="Atkinson R."/>
            <person name="Karunairetnam S."/>
            <person name="Bulley S."/>
            <person name="Chunkath S."/>
            <person name="Hanley Z."/>
            <person name="Storey R."/>
            <person name="Thrimawithana A."/>
            <person name="Thomson S."/>
            <person name="David C."/>
            <person name="Testolin R."/>
        </authorList>
    </citation>
    <scope>NUCLEOTIDE SEQUENCE [LARGE SCALE GENOMIC DNA]</scope>
    <source>
        <strain evidence="5">cv. Red5</strain>
        <tissue evidence="4">Young leaf</tissue>
    </source>
</reference>
<organism evidence="4 5">
    <name type="scientific">Actinidia chinensis var. chinensis</name>
    <name type="common">Chinese soft-hair kiwi</name>
    <dbReference type="NCBI Taxonomy" id="1590841"/>
    <lineage>
        <taxon>Eukaryota</taxon>
        <taxon>Viridiplantae</taxon>
        <taxon>Streptophyta</taxon>
        <taxon>Embryophyta</taxon>
        <taxon>Tracheophyta</taxon>
        <taxon>Spermatophyta</taxon>
        <taxon>Magnoliopsida</taxon>
        <taxon>eudicotyledons</taxon>
        <taxon>Gunneridae</taxon>
        <taxon>Pentapetalae</taxon>
        <taxon>asterids</taxon>
        <taxon>Ericales</taxon>
        <taxon>Actinidiaceae</taxon>
        <taxon>Actinidia</taxon>
    </lineage>
</organism>
<dbReference type="InterPro" id="IPR036186">
    <property type="entry name" value="Serpin_sf"/>
</dbReference>
<reference evidence="5" key="2">
    <citation type="journal article" date="2018" name="BMC Genomics">
        <title>A manually annotated Actinidia chinensis var. chinensis (kiwifruit) genome highlights the challenges associated with draft genomes and gene prediction in plants.</title>
        <authorList>
            <person name="Pilkington S.M."/>
            <person name="Crowhurst R."/>
            <person name="Hilario E."/>
            <person name="Nardozza S."/>
            <person name="Fraser L."/>
            <person name="Peng Y."/>
            <person name="Gunaseelan K."/>
            <person name="Simpson R."/>
            <person name="Tahir J."/>
            <person name="Deroles S.C."/>
            <person name="Templeton K."/>
            <person name="Luo Z."/>
            <person name="Davy M."/>
            <person name="Cheng C."/>
            <person name="McNeilage M."/>
            <person name="Scaglione D."/>
            <person name="Liu Y."/>
            <person name="Zhang Q."/>
            <person name="Datson P."/>
            <person name="De Silva N."/>
            <person name="Gardiner S.E."/>
            <person name="Bassett H."/>
            <person name="Chagne D."/>
            <person name="McCallum J."/>
            <person name="Dzierzon H."/>
            <person name="Deng C."/>
            <person name="Wang Y.Y."/>
            <person name="Barron L."/>
            <person name="Manako K."/>
            <person name="Bowen J."/>
            <person name="Foster T.M."/>
            <person name="Erridge Z.A."/>
            <person name="Tiffin H."/>
            <person name="Waite C.N."/>
            <person name="Davies K.M."/>
            <person name="Grierson E.P."/>
            <person name="Laing W.A."/>
            <person name="Kirk R."/>
            <person name="Chen X."/>
            <person name="Wood M."/>
            <person name="Montefiori M."/>
            <person name="Brummell D.A."/>
            <person name="Schwinn K.E."/>
            <person name="Catanach A."/>
            <person name="Fullerton C."/>
            <person name="Li D."/>
            <person name="Meiyalaghan S."/>
            <person name="Nieuwenhuizen N."/>
            <person name="Read N."/>
            <person name="Prakash R."/>
            <person name="Hunter D."/>
            <person name="Zhang H."/>
            <person name="McKenzie M."/>
            <person name="Knabel M."/>
            <person name="Harris A."/>
            <person name="Allan A.C."/>
            <person name="Gleave A."/>
            <person name="Chen A."/>
            <person name="Janssen B.J."/>
            <person name="Plunkett B."/>
            <person name="Ampomah-Dwamena C."/>
            <person name="Voogd C."/>
            <person name="Leif D."/>
            <person name="Lafferty D."/>
            <person name="Souleyre E.J.F."/>
            <person name="Varkonyi-Gasic E."/>
            <person name="Gambi F."/>
            <person name="Hanley J."/>
            <person name="Yao J.L."/>
            <person name="Cheung J."/>
            <person name="David K.M."/>
            <person name="Warren B."/>
            <person name="Marsh K."/>
            <person name="Snowden K.C."/>
            <person name="Lin-Wang K."/>
            <person name="Brian L."/>
            <person name="Martinez-Sanchez M."/>
            <person name="Wang M."/>
            <person name="Ileperuma N."/>
            <person name="Macnee N."/>
            <person name="Campin R."/>
            <person name="McAtee P."/>
            <person name="Drummond R.S.M."/>
            <person name="Espley R.V."/>
            <person name="Ireland H.S."/>
            <person name="Wu R."/>
            <person name="Atkinson R.G."/>
            <person name="Karunairetnam S."/>
            <person name="Bulley S."/>
            <person name="Chunkath S."/>
            <person name="Hanley Z."/>
            <person name="Storey R."/>
            <person name="Thrimawithana A.H."/>
            <person name="Thomson S."/>
            <person name="David C."/>
            <person name="Testolin R."/>
            <person name="Huang H."/>
            <person name="Hellens R.P."/>
            <person name="Schaffer R.J."/>
        </authorList>
    </citation>
    <scope>NUCLEOTIDE SEQUENCE [LARGE SCALE GENOMIC DNA]</scope>
    <source>
        <strain evidence="5">cv. Red5</strain>
    </source>
</reference>
<dbReference type="GO" id="GO:0004867">
    <property type="term" value="F:serine-type endopeptidase inhibitor activity"/>
    <property type="evidence" value="ECO:0007669"/>
    <property type="project" value="InterPro"/>
</dbReference>
<dbReference type="OMA" id="GHSSQWE"/>
<dbReference type="InParanoid" id="A0A2R6RMY1"/>
<dbReference type="InterPro" id="IPR023796">
    <property type="entry name" value="Serpin_dom"/>
</dbReference>
<evidence type="ECO:0000256" key="1">
    <source>
        <dbReference type="ARBA" id="ARBA00009500"/>
    </source>
</evidence>
<comment type="caution">
    <text evidence="4">The sequence shown here is derived from an EMBL/GenBank/DDBJ whole genome shotgun (WGS) entry which is preliminary data.</text>
</comment>
<dbReference type="Proteomes" id="UP000241394">
    <property type="component" value="Chromosome LG4"/>
</dbReference>
<accession>A0A2R6RMY1</accession>
<dbReference type="Gene3D" id="3.30.497.10">
    <property type="entry name" value="Antithrombin, subunit I, domain 2"/>
    <property type="match status" value="1"/>
</dbReference>
<dbReference type="InterPro" id="IPR023795">
    <property type="entry name" value="Serpin_CS"/>
</dbReference>
<dbReference type="SUPFAM" id="SSF56574">
    <property type="entry name" value="Serpins"/>
    <property type="match status" value="1"/>
</dbReference>
<dbReference type="Pfam" id="PF00079">
    <property type="entry name" value="Serpin"/>
    <property type="match status" value="1"/>
</dbReference>
<name>A0A2R6RMY1_ACTCC</name>
<dbReference type="PANTHER" id="PTHR11461">
    <property type="entry name" value="SERINE PROTEASE INHIBITOR, SERPIN"/>
    <property type="match status" value="1"/>
</dbReference>
<sequence length="391" mass="44215">MDFCTALAKQLMLREIEKRRTSDNIVVSPLSLNALLNMVAMGLKGPTLDHVLGFWGSKNIDEICSKSSEMMAVVEDCGSSQKTEDGPILAMVNGAWVDQKYPLKDSYKEMLKTIYHCQSKSVDFATQAIKLRDEINSWAEAATRGLIKDFLKEGSPDPCKTALILANALYFKGSWDYEYKFDESLSRNFDFYLLNGATVSVPFMTSHEQYPCGSFDGFKVLQIPYENGKLNRIFSMYFFLPDERDGLQDLLKKIIANPGEYFNYLPHQVLGKFWIPKFKFSYCFDVAEAMECMGMKLSFSKNPEDLSEMLHVPKGVPFFDPAIIQKAAIEIDEKGTEAAAVTEVDIDCGCSMYEPEKFDFVADHPFVFMIREYASGFVFFTGVVINPSQSN</sequence>
<dbReference type="InterPro" id="IPR042178">
    <property type="entry name" value="Serpin_sf_1"/>
</dbReference>
<feature type="domain" description="Serpin" evidence="3">
    <location>
        <begin position="10"/>
        <end position="387"/>
    </location>
</feature>
<evidence type="ECO:0000256" key="2">
    <source>
        <dbReference type="RuleBase" id="RU000411"/>
    </source>
</evidence>
<evidence type="ECO:0000313" key="4">
    <source>
        <dbReference type="EMBL" id="PSS31394.1"/>
    </source>
</evidence>
<dbReference type="CDD" id="cd02043">
    <property type="entry name" value="serpinP_plants"/>
    <property type="match status" value="1"/>
</dbReference>